<comment type="caution">
    <text evidence="9">The sequence shown here is derived from an EMBL/GenBank/DDBJ whole genome shotgun (WGS) entry which is preliminary data.</text>
</comment>
<protein>
    <recommendedName>
        <fullName evidence="8">Chitin-binding type-2 domain-containing protein</fullName>
    </recommendedName>
</protein>
<evidence type="ECO:0000256" key="2">
    <source>
        <dbReference type="ARBA" id="ARBA00022669"/>
    </source>
</evidence>
<dbReference type="InterPro" id="IPR002557">
    <property type="entry name" value="Chitin-bd_dom"/>
</dbReference>
<reference evidence="9" key="1">
    <citation type="submission" date="2022-11" db="EMBL/GenBank/DDBJ databases">
        <authorList>
            <person name="Kikuchi T."/>
        </authorList>
    </citation>
    <scope>NUCLEOTIDE SEQUENCE</scope>
    <source>
        <strain evidence="9">PS1010</strain>
    </source>
</reference>
<sequence>MKLLTLFLFPILIFGYHVINNEYKTAAKQSVAGSSVGVISRKPRSPPCREWHRPSCGQFTRCSNGREYVMDCPSGLHFDTRLKICDYPENAKC</sequence>
<feature type="domain" description="Chitin-binding type-2" evidence="8">
    <location>
        <begin position="55"/>
        <end position="93"/>
    </location>
</feature>
<keyword evidence="3 7" id="KW-0732">Signal</keyword>
<dbReference type="InterPro" id="IPR051940">
    <property type="entry name" value="Chitin_bind-dev_reg"/>
</dbReference>
<evidence type="ECO:0000256" key="3">
    <source>
        <dbReference type="ARBA" id="ARBA00022729"/>
    </source>
</evidence>
<proteinExistence type="predicted"/>
<gene>
    <name evidence="9" type="ORF">CAMP_LOCUS17961</name>
</gene>
<dbReference type="SUPFAM" id="SSF57625">
    <property type="entry name" value="Invertebrate chitin-binding proteins"/>
    <property type="match status" value="1"/>
</dbReference>
<organism evidence="9 10">
    <name type="scientific">Caenorhabditis angaria</name>
    <dbReference type="NCBI Taxonomy" id="860376"/>
    <lineage>
        <taxon>Eukaryota</taxon>
        <taxon>Metazoa</taxon>
        <taxon>Ecdysozoa</taxon>
        <taxon>Nematoda</taxon>
        <taxon>Chromadorea</taxon>
        <taxon>Rhabditida</taxon>
        <taxon>Rhabditina</taxon>
        <taxon>Rhabditomorpha</taxon>
        <taxon>Rhabditoidea</taxon>
        <taxon>Rhabditidae</taxon>
        <taxon>Peloderinae</taxon>
        <taxon>Caenorhabditis</taxon>
    </lineage>
</organism>
<keyword evidence="4" id="KW-0677">Repeat</keyword>
<evidence type="ECO:0000256" key="6">
    <source>
        <dbReference type="ARBA" id="ARBA00023180"/>
    </source>
</evidence>
<evidence type="ECO:0000256" key="5">
    <source>
        <dbReference type="ARBA" id="ARBA00023157"/>
    </source>
</evidence>
<accession>A0A9P1J5H3</accession>
<dbReference type="AlphaFoldDB" id="A0A9P1J5H3"/>
<keyword evidence="2" id="KW-0147">Chitin-binding</keyword>
<dbReference type="GO" id="GO:0005576">
    <property type="term" value="C:extracellular region"/>
    <property type="evidence" value="ECO:0007669"/>
    <property type="project" value="InterPro"/>
</dbReference>
<dbReference type="Gene3D" id="2.170.140.10">
    <property type="entry name" value="Chitin binding domain"/>
    <property type="match status" value="1"/>
</dbReference>
<keyword evidence="5" id="KW-1015">Disulfide bond</keyword>
<feature type="chain" id="PRO_5040441132" description="Chitin-binding type-2 domain-containing protein" evidence="7">
    <location>
        <begin position="16"/>
        <end position="93"/>
    </location>
</feature>
<evidence type="ECO:0000313" key="9">
    <source>
        <dbReference type="EMBL" id="CAI5455324.1"/>
    </source>
</evidence>
<dbReference type="SMART" id="SM00494">
    <property type="entry name" value="ChtBD2"/>
    <property type="match status" value="1"/>
</dbReference>
<feature type="signal peptide" evidence="7">
    <location>
        <begin position="1"/>
        <end position="15"/>
    </location>
</feature>
<evidence type="ECO:0000256" key="7">
    <source>
        <dbReference type="SAM" id="SignalP"/>
    </source>
</evidence>
<dbReference type="InterPro" id="IPR036508">
    <property type="entry name" value="Chitin-bd_dom_sf"/>
</dbReference>
<dbReference type="GO" id="GO:0008061">
    <property type="term" value="F:chitin binding"/>
    <property type="evidence" value="ECO:0007669"/>
    <property type="project" value="UniProtKB-KW"/>
</dbReference>
<dbReference type="PANTHER" id="PTHR23301">
    <property type="entry name" value="CHITIN BINDING PERITROPHIN-A"/>
    <property type="match status" value="1"/>
</dbReference>
<dbReference type="Pfam" id="PF01607">
    <property type="entry name" value="CBM_14"/>
    <property type="match status" value="1"/>
</dbReference>
<name>A0A9P1J5H3_9PELO</name>
<keyword evidence="1" id="KW-0217">Developmental protein</keyword>
<dbReference type="PROSITE" id="PS50940">
    <property type="entry name" value="CHIT_BIND_II"/>
    <property type="match status" value="1"/>
</dbReference>
<evidence type="ECO:0000256" key="1">
    <source>
        <dbReference type="ARBA" id="ARBA00022473"/>
    </source>
</evidence>
<evidence type="ECO:0000259" key="8">
    <source>
        <dbReference type="PROSITE" id="PS50940"/>
    </source>
</evidence>
<dbReference type="OrthoDB" id="6020543at2759"/>
<dbReference type="EMBL" id="CANHGI010000006">
    <property type="protein sequence ID" value="CAI5455324.1"/>
    <property type="molecule type" value="Genomic_DNA"/>
</dbReference>
<evidence type="ECO:0000256" key="4">
    <source>
        <dbReference type="ARBA" id="ARBA00022737"/>
    </source>
</evidence>
<dbReference type="Proteomes" id="UP001152747">
    <property type="component" value="Unassembled WGS sequence"/>
</dbReference>
<dbReference type="PANTHER" id="PTHR23301:SF0">
    <property type="entry name" value="CHITIN-BINDING TYPE-2 DOMAIN-CONTAINING PROTEIN-RELATED"/>
    <property type="match status" value="1"/>
</dbReference>
<keyword evidence="10" id="KW-1185">Reference proteome</keyword>
<evidence type="ECO:0000313" key="10">
    <source>
        <dbReference type="Proteomes" id="UP001152747"/>
    </source>
</evidence>
<keyword evidence="6" id="KW-0325">Glycoprotein</keyword>